<name>A0ABX8B4I3_9BACT</name>
<dbReference type="Gene3D" id="3.30.565.10">
    <property type="entry name" value="Histidine kinase-like ATPase, C-terminal domain"/>
    <property type="match status" value="1"/>
</dbReference>
<organism evidence="16 17">
    <name type="scientific">Chloracidobacterium validum</name>
    <dbReference type="NCBI Taxonomy" id="2821543"/>
    <lineage>
        <taxon>Bacteria</taxon>
        <taxon>Pseudomonadati</taxon>
        <taxon>Acidobacteriota</taxon>
        <taxon>Terriglobia</taxon>
        <taxon>Terriglobales</taxon>
        <taxon>Acidobacteriaceae</taxon>
        <taxon>Chloracidobacterium</taxon>
    </lineage>
</organism>
<dbReference type="InterPro" id="IPR035965">
    <property type="entry name" value="PAS-like_dom_sf"/>
</dbReference>
<keyword evidence="7" id="KW-0547">Nucleotide-binding</keyword>
<feature type="domain" description="PAC" evidence="15">
    <location>
        <begin position="198"/>
        <end position="250"/>
    </location>
</feature>
<evidence type="ECO:0000256" key="9">
    <source>
        <dbReference type="ARBA" id="ARBA00022840"/>
    </source>
</evidence>
<dbReference type="CDD" id="cd00082">
    <property type="entry name" value="HisKA"/>
    <property type="match status" value="1"/>
</dbReference>
<evidence type="ECO:0000256" key="11">
    <source>
        <dbReference type="ARBA" id="ARBA00023012"/>
    </source>
</evidence>
<dbReference type="InterPro" id="IPR003661">
    <property type="entry name" value="HisK_dim/P_dom"/>
</dbReference>
<dbReference type="PANTHER" id="PTHR43304">
    <property type="entry name" value="PHYTOCHROME-LIKE PROTEIN CPH1"/>
    <property type="match status" value="1"/>
</dbReference>
<evidence type="ECO:0000259" key="14">
    <source>
        <dbReference type="PROSITE" id="PS50109"/>
    </source>
</evidence>
<evidence type="ECO:0000256" key="4">
    <source>
        <dbReference type="ARBA" id="ARBA00022553"/>
    </source>
</evidence>
<dbReference type="InterPro" id="IPR003594">
    <property type="entry name" value="HATPase_dom"/>
</dbReference>
<dbReference type="InterPro" id="IPR013655">
    <property type="entry name" value="PAS_fold_3"/>
</dbReference>
<dbReference type="Pfam" id="PF13493">
    <property type="entry name" value="DUF4118"/>
    <property type="match status" value="1"/>
</dbReference>
<dbReference type="Pfam" id="PF02518">
    <property type="entry name" value="HATPase_c"/>
    <property type="match status" value="1"/>
</dbReference>
<dbReference type="Gene3D" id="3.30.450.20">
    <property type="entry name" value="PAS domain"/>
    <property type="match status" value="1"/>
</dbReference>
<dbReference type="InterPro" id="IPR025201">
    <property type="entry name" value="KdpD_TM"/>
</dbReference>
<keyword evidence="8" id="KW-0418">Kinase</keyword>
<feature type="domain" description="Histidine kinase" evidence="14">
    <location>
        <begin position="270"/>
        <end position="429"/>
    </location>
</feature>
<evidence type="ECO:0000256" key="10">
    <source>
        <dbReference type="ARBA" id="ARBA00022989"/>
    </source>
</evidence>
<dbReference type="InterPro" id="IPR000700">
    <property type="entry name" value="PAS-assoc_C"/>
</dbReference>
<evidence type="ECO:0000256" key="3">
    <source>
        <dbReference type="ARBA" id="ARBA00012438"/>
    </source>
</evidence>
<dbReference type="EMBL" id="CP072648">
    <property type="protein sequence ID" value="QUW01883.1"/>
    <property type="molecule type" value="Genomic_DNA"/>
</dbReference>
<dbReference type="SUPFAM" id="SSF55874">
    <property type="entry name" value="ATPase domain of HSP90 chaperone/DNA topoisomerase II/histidine kinase"/>
    <property type="match status" value="1"/>
</dbReference>
<dbReference type="InterPro" id="IPR036890">
    <property type="entry name" value="HATPase_C_sf"/>
</dbReference>
<dbReference type="CDD" id="cd00130">
    <property type="entry name" value="PAS"/>
    <property type="match status" value="1"/>
</dbReference>
<dbReference type="InterPro" id="IPR036097">
    <property type="entry name" value="HisK_dim/P_sf"/>
</dbReference>
<dbReference type="Pfam" id="PF08447">
    <property type="entry name" value="PAS_3"/>
    <property type="match status" value="1"/>
</dbReference>
<dbReference type="EC" id="2.7.13.3" evidence="3"/>
<dbReference type="Gene3D" id="1.10.287.130">
    <property type="match status" value="1"/>
</dbReference>
<evidence type="ECO:0000256" key="8">
    <source>
        <dbReference type="ARBA" id="ARBA00022777"/>
    </source>
</evidence>
<sequence>MRFLRSIRPKVVDCGRLAAPYVIGSLGVGLLTAAGFYWQIHSTTVALLYLIGIVLVALNAGLAPSIYVALLSYLCLDSFFTAPLFRPAMNQPLDFVAPVAFLTTAYTINRLINRNRQSFLEIQMLRDELRLVMDTIPGLVWSGSPNGSVELLNQRWAEFIGEPLNRGQDWETLLPVHPADAEHFTRAWHQARQSQEPLDVEVRVRHASGVYRRLWLQVVPRCDAEGRVVTWYGLGTDIEDWRQAEEASERLRSALAHVARLTTLGELTASIAHEINQPLAAIVNNGSACLRWLAAEPPNLAEARTTVAAVIRDGNQAADIIARIRALARKTPAEKCWFDLRPAMQEVVLLLRPEVAAKGATLQMEVAEAMPPVLGDRVQCQQVVLNLVMNALEALPPTANGPREIRIRARPDEADQVVVAVSDTGVGLDGVNPDGHL</sequence>
<dbReference type="RefSeq" id="WP_211427775.1">
    <property type="nucleotide sequence ID" value="NZ_CP072648.1"/>
</dbReference>
<comment type="catalytic activity">
    <reaction evidence="1">
        <text>ATP + protein L-histidine = ADP + protein N-phospho-L-histidine.</text>
        <dbReference type="EC" id="2.7.13.3"/>
    </reaction>
</comment>
<keyword evidence="10 13" id="KW-1133">Transmembrane helix</keyword>
<feature type="transmembrane region" description="Helical" evidence="13">
    <location>
        <begin position="46"/>
        <end position="76"/>
    </location>
</feature>
<comment type="subcellular location">
    <subcellularLocation>
        <location evidence="2">Membrane</location>
        <topology evidence="2">Multi-pass membrane protein</topology>
    </subcellularLocation>
</comment>
<reference evidence="16 17" key="1">
    <citation type="submission" date="2021-03" db="EMBL/GenBank/DDBJ databases">
        <title>Genomic and phenotypic characterization of Chloracidobacterium isolates provides evidence for multiple species.</title>
        <authorList>
            <person name="Saini M.K."/>
            <person name="Costas A.M.G."/>
            <person name="Tank M."/>
            <person name="Bryant D.A."/>
        </authorList>
    </citation>
    <scope>NUCLEOTIDE SEQUENCE [LARGE SCALE GENOMIC DNA]</scope>
    <source>
        <strain evidence="16 17">BV2-C</strain>
    </source>
</reference>
<evidence type="ECO:0000259" key="15">
    <source>
        <dbReference type="PROSITE" id="PS50113"/>
    </source>
</evidence>
<evidence type="ECO:0000256" key="2">
    <source>
        <dbReference type="ARBA" id="ARBA00004141"/>
    </source>
</evidence>
<dbReference type="Proteomes" id="UP000676506">
    <property type="component" value="Chromosome 1"/>
</dbReference>
<keyword evidence="4" id="KW-0597">Phosphoprotein</keyword>
<keyword evidence="5" id="KW-0808">Transferase</keyword>
<feature type="transmembrane region" description="Helical" evidence="13">
    <location>
        <begin position="21"/>
        <end position="40"/>
    </location>
</feature>
<dbReference type="InterPro" id="IPR005467">
    <property type="entry name" value="His_kinase_dom"/>
</dbReference>
<evidence type="ECO:0000256" key="5">
    <source>
        <dbReference type="ARBA" id="ARBA00022679"/>
    </source>
</evidence>
<proteinExistence type="predicted"/>
<evidence type="ECO:0000256" key="12">
    <source>
        <dbReference type="ARBA" id="ARBA00023136"/>
    </source>
</evidence>
<evidence type="ECO:0000313" key="17">
    <source>
        <dbReference type="Proteomes" id="UP000676506"/>
    </source>
</evidence>
<dbReference type="InterPro" id="IPR000014">
    <property type="entry name" value="PAS"/>
</dbReference>
<accession>A0ABX8B4I3</accession>
<evidence type="ECO:0000256" key="13">
    <source>
        <dbReference type="SAM" id="Phobius"/>
    </source>
</evidence>
<dbReference type="SUPFAM" id="SSF55785">
    <property type="entry name" value="PYP-like sensor domain (PAS domain)"/>
    <property type="match status" value="1"/>
</dbReference>
<keyword evidence="11" id="KW-0902">Two-component regulatory system</keyword>
<gene>
    <name evidence="16" type="ORF">J8C06_05740</name>
</gene>
<keyword evidence="6 13" id="KW-0812">Transmembrane</keyword>
<dbReference type="InterPro" id="IPR038318">
    <property type="entry name" value="KdpD_sf"/>
</dbReference>
<dbReference type="SMART" id="SM00388">
    <property type="entry name" value="HisKA"/>
    <property type="match status" value="1"/>
</dbReference>
<dbReference type="InterPro" id="IPR052162">
    <property type="entry name" value="Sensor_kinase/Photoreceptor"/>
</dbReference>
<dbReference type="SUPFAM" id="SSF47384">
    <property type="entry name" value="Homodimeric domain of signal transducing histidine kinase"/>
    <property type="match status" value="1"/>
</dbReference>
<evidence type="ECO:0000313" key="16">
    <source>
        <dbReference type="EMBL" id="QUW01883.1"/>
    </source>
</evidence>
<keyword evidence="12 13" id="KW-0472">Membrane</keyword>
<dbReference type="Pfam" id="PF00512">
    <property type="entry name" value="HisKA"/>
    <property type="match status" value="1"/>
</dbReference>
<keyword evidence="9" id="KW-0067">ATP-binding</keyword>
<evidence type="ECO:0000256" key="6">
    <source>
        <dbReference type="ARBA" id="ARBA00022692"/>
    </source>
</evidence>
<dbReference type="PROSITE" id="PS50109">
    <property type="entry name" value="HIS_KIN"/>
    <property type="match status" value="1"/>
</dbReference>
<protein>
    <recommendedName>
        <fullName evidence="3">histidine kinase</fullName>
        <ecNumber evidence="3">2.7.13.3</ecNumber>
    </recommendedName>
</protein>
<keyword evidence="17" id="KW-1185">Reference proteome</keyword>
<dbReference type="PANTHER" id="PTHR43304:SF1">
    <property type="entry name" value="PAC DOMAIN-CONTAINING PROTEIN"/>
    <property type="match status" value="1"/>
</dbReference>
<evidence type="ECO:0000256" key="7">
    <source>
        <dbReference type="ARBA" id="ARBA00022741"/>
    </source>
</evidence>
<dbReference type="Gene3D" id="1.20.120.620">
    <property type="entry name" value="Backbone structure of the membrane domain of e. Coli histidine kinase receptor kdpd"/>
    <property type="match status" value="1"/>
</dbReference>
<dbReference type="PROSITE" id="PS50113">
    <property type="entry name" value="PAC"/>
    <property type="match status" value="1"/>
</dbReference>
<evidence type="ECO:0000256" key="1">
    <source>
        <dbReference type="ARBA" id="ARBA00000085"/>
    </source>
</evidence>